<dbReference type="EMBL" id="MTKT01001932">
    <property type="protein sequence ID" value="OWM83316.1"/>
    <property type="molecule type" value="Genomic_DNA"/>
</dbReference>
<dbReference type="PANTHER" id="PTHR13994:SF29">
    <property type="entry name" value="NUDIX HYDROLASE 2"/>
    <property type="match status" value="1"/>
</dbReference>
<dbReference type="Gene3D" id="3.40.630.30">
    <property type="match status" value="1"/>
</dbReference>
<evidence type="ECO:0000313" key="6">
    <source>
        <dbReference type="Proteomes" id="UP000197138"/>
    </source>
</evidence>
<gene>
    <name evidence="8" type="primary">LOC116206385</name>
    <name evidence="5" type="ORF">CDL15_Pgr012797</name>
</gene>
<dbReference type="Pfam" id="PF00293">
    <property type="entry name" value="NUDIX"/>
    <property type="match status" value="1"/>
</dbReference>
<dbReference type="InterPro" id="IPR000086">
    <property type="entry name" value="NUDIX_hydrolase_dom"/>
</dbReference>
<evidence type="ECO:0000259" key="4">
    <source>
        <dbReference type="PROSITE" id="PS51462"/>
    </source>
</evidence>
<sequence length="347" mass="39148">MLRCLSKPSSLCLCFLGCTNFSSLAQKRNCFWASSHFTLLLAQRLPLSSGNSIRFRVNCPVVVIRPMSMSTSVWSPATEEVGQLKLLSSVNDDYGGVIAELKEPMEPIAFLSVLRASISHWKEQGKKGVWIKVPIEFVSLVETAVKEGFWFHHAEPNYLMLAYWIPQSAHTIPANATHRVGIGAVVMNENNEVLVVQEKTGKFQGTGVWKFPTGVVDEGEDICVAAIREVKEETGINSEFVEVLAFRQSHQSFFQKSDLFFVCMLRPLSHDIKMQDVEIEAARWMPFDEYAAQPFNQKHELLKYIIDICSAKKDGKYIGFAPVPTASSFSTEKSFLYLNNHSLRQRQ</sequence>
<evidence type="ECO:0000256" key="2">
    <source>
        <dbReference type="ARBA" id="ARBA00022723"/>
    </source>
</evidence>
<dbReference type="GO" id="GO:0051287">
    <property type="term" value="F:NAD binding"/>
    <property type="evidence" value="ECO:0007669"/>
    <property type="project" value="TreeGrafter"/>
</dbReference>
<dbReference type="Gene3D" id="3.90.79.10">
    <property type="entry name" value="Nucleoside Triphosphate Pyrophosphohydrolase"/>
    <property type="match status" value="1"/>
</dbReference>
<evidence type="ECO:0000256" key="3">
    <source>
        <dbReference type="ARBA" id="ARBA00022801"/>
    </source>
</evidence>
<protein>
    <submittedName>
        <fullName evidence="8">Nudix hydrolase 2</fullName>
    </submittedName>
</protein>
<reference evidence="5" key="2">
    <citation type="submission" date="2017-06" db="EMBL/GenBank/DDBJ databases">
        <title>The pomegranate genome and the genomics of punicalagin biosynthesis.</title>
        <authorList>
            <person name="Xu C."/>
        </authorList>
    </citation>
    <scope>NUCLEOTIDE SEQUENCE [LARGE SCALE GENOMIC DNA]</scope>
    <source>
        <tissue evidence="5">Fresh leaf</tissue>
    </source>
</reference>
<accession>A0A218XF09</accession>
<dbReference type="GeneID" id="116206385"/>
<comment type="similarity">
    <text evidence="1">Belongs to the Nudix hydrolase family.</text>
</comment>
<name>A0A218XF09_PUNGR</name>
<dbReference type="Pfam" id="PF18290">
    <property type="entry name" value="Nudix_hydro"/>
    <property type="match status" value="1"/>
</dbReference>
<dbReference type="PROSITE" id="PS00893">
    <property type="entry name" value="NUDIX_BOX"/>
    <property type="match status" value="1"/>
</dbReference>
<feature type="domain" description="Nudix hydrolase" evidence="4">
    <location>
        <begin position="177"/>
        <end position="307"/>
    </location>
</feature>
<proteinExistence type="inferred from homology"/>
<dbReference type="OrthoDB" id="447842at2759"/>
<reference evidence="7" key="3">
    <citation type="journal article" date="2020" name="Plant Biotechnol. J.">
        <title>The pomegranate (Punica granatum L.) draft genome dissects genetic divergence between soft- and hard-seeded cultivars.</title>
        <authorList>
            <person name="Luo X."/>
            <person name="Li H."/>
            <person name="Wu Z."/>
            <person name="Yao W."/>
            <person name="Zhao P."/>
            <person name="Cao D."/>
            <person name="Yu H."/>
            <person name="Li K."/>
            <person name="Poudel K."/>
            <person name="Zhao D."/>
            <person name="Zhang F."/>
            <person name="Xia X."/>
            <person name="Chen L."/>
            <person name="Wang Q."/>
            <person name="Jing D."/>
            <person name="Cao S."/>
        </authorList>
    </citation>
    <scope>NUCLEOTIDE SEQUENCE [LARGE SCALE GENOMIC DNA]</scope>
</reference>
<evidence type="ECO:0000313" key="7">
    <source>
        <dbReference type="Proteomes" id="UP000515151"/>
    </source>
</evidence>
<dbReference type="InterPro" id="IPR040618">
    <property type="entry name" value="Pre-Nudix"/>
</dbReference>
<keyword evidence="7" id="KW-1185">Reference proteome</keyword>
<dbReference type="Proteomes" id="UP000515151">
    <property type="component" value="Chromosome 4"/>
</dbReference>
<evidence type="ECO:0000313" key="8">
    <source>
        <dbReference type="RefSeq" id="XP_031395107.1"/>
    </source>
</evidence>
<organism evidence="5 6">
    <name type="scientific">Punica granatum</name>
    <name type="common">Pomegranate</name>
    <dbReference type="NCBI Taxonomy" id="22663"/>
    <lineage>
        <taxon>Eukaryota</taxon>
        <taxon>Viridiplantae</taxon>
        <taxon>Streptophyta</taxon>
        <taxon>Embryophyta</taxon>
        <taxon>Tracheophyta</taxon>
        <taxon>Spermatophyta</taxon>
        <taxon>Magnoliopsida</taxon>
        <taxon>eudicotyledons</taxon>
        <taxon>Gunneridae</taxon>
        <taxon>Pentapetalae</taxon>
        <taxon>rosids</taxon>
        <taxon>malvids</taxon>
        <taxon>Myrtales</taxon>
        <taxon>Lythraceae</taxon>
        <taxon>Punica</taxon>
    </lineage>
</organism>
<dbReference type="InterPro" id="IPR003293">
    <property type="entry name" value="Nudix_hydrolase6-like"/>
</dbReference>
<dbReference type="GO" id="GO:0046872">
    <property type="term" value="F:metal ion binding"/>
    <property type="evidence" value="ECO:0007669"/>
    <property type="project" value="UniProtKB-KW"/>
</dbReference>
<keyword evidence="3 8" id="KW-0378">Hydrolase</keyword>
<dbReference type="SUPFAM" id="SSF55811">
    <property type="entry name" value="Nudix"/>
    <property type="match status" value="1"/>
</dbReference>
<evidence type="ECO:0000256" key="1">
    <source>
        <dbReference type="ARBA" id="ARBA00005582"/>
    </source>
</evidence>
<dbReference type="InterPro" id="IPR020084">
    <property type="entry name" value="NUDIX_hydrolase_CS"/>
</dbReference>
<dbReference type="GO" id="GO:0035529">
    <property type="term" value="F:NADH pyrophosphatase activity"/>
    <property type="evidence" value="ECO:0007669"/>
    <property type="project" value="TreeGrafter"/>
</dbReference>
<dbReference type="AlphaFoldDB" id="A0A218XF09"/>
<dbReference type="Proteomes" id="UP000197138">
    <property type="component" value="Unassembled WGS sequence"/>
</dbReference>
<dbReference type="PANTHER" id="PTHR13994">
    <property type="entry name" value="NUDIX HYDROLASE RELATED"/>
    <property type="match status" value="1"/>
</dbReference>
<dbReference type="PRINTS" id="PR01356">
    <property type="entry name" value="GFGPROTEIN"/>
</dbReference>
<reference evidence="8" key="4">
    <citation type="submission" date="2025-04" db="UniProtKB">
        <authorList>
            <consortium name="RefSeq"/>
        </authorList>
    </citation>
    <scope>IDENTIFICATION</scope>
    <source>
        <tissue evidence="8">Leaf</tissue>
    </source>
</reference>
<dbReference type="GO" id="GO:0047631">
    <property type="term" value="F:ADP-ribose diphosphatase activity"/>
    <property type="evidence" value="ECO:0007669"/>
    <property type="project" value="TreeGrafter"/>
</dbReference>
<dbReference type="FunFam" id="3.90.79.10:FF:000015">
    <property type="entry name" value="Nudix hydrolase 8"/>
    <property type="match status" value="1"/>
</dbReference>
<evidence type="ECO:0000313" key="5">
    <source>
        <dbReference type="EMBL" id="OWM83316.1"/>
    </source>
</evidence>
<dbReference type="PROSITE" id="PS51462">
    <property type="entry name" value="NUDIX"/>
    <property type="match status" value="1"/>
</dbReference>
<dbReference type="FunFam" id="3.40.630.30:FF:000016">
    <property type="entry name" value="nudix hydrolase 2"/>
    <property type="match status" value="1"/>
</dbReference>
<reference evidence="6" key="1">
    <citation type="journal article" date="2017" name="Plant J.">
        <title>The pomegranate (Punica granatum L.) genome and the genomics of punicalagin biosynthesis.</title>
        <authorList>
            <person name="Qin G."/>
            <person name="Xu C."/>
            <person name="Ming R."/>
            <person name="Tang H."/>
            <person name="Guyot R."/>
            <person name="Kramer E.M."/>
            <person name="Hu Y."/>
            <person name="Yi X."/>
            <person name="Qi Y."/>
            <person name="Xu X."/>
            <person name="Gao Z."/>
            <person name="Pan H."/>
            <person name="Jian J."/>
            <person name="Tian Y."/>
            <person name="Yue Z."/>
            <person name="Xu Y."/>
        </authorList>
    </citation>
    <scope>NUCLEOTIDE SEQUENCE [LARGE SCALE GENOMIC DNA]</scope>
    <source>
        <strain evidence="6">cv. Dabenzi</strain>
    </source>
</reference>
<dbReference type="RefSeq" id="XP_031395107.1">
    <property type="nucleotide sequence ID" value="XM_031539247.1"/>
</dbReference>
<keyword evidence="2" id="KW-0479">Metal-binding</keyword>
<dbReference type="InterPro" id="IPR015797">
    <property type="entry name" value="NUDIX_hydrolase-like_dom_sf"/>
</dbReference>
<dbReference type="CDD" id="cd04670">
    <property type="entry name" value="NUDIX_ASFGF2_Nudt6"/>
    <property type="match status" value="1"/>
</dbReference>